<evidence type="ECO:0000256" key="1">
    <source>
        <dbReference type="SAM" id="MobiDB-lite"/>
    </source>
</evidence>
<evidence type="ECO:0000313" key="3">
    <source>
        <dbReference type="Proteomes" id="UP000612899"/>
    </source>
</evidence>
<proteinExistence type="predicted"/>
<dbReference type="Proteomes" id="UP000612899">
    <property type="component" value="Unassembled WGS sequence"/>
</dbReference>
<gene>
    <name evidence="2" type="ORF">Rhe02_71970</name>
</gene>
<name>A0A8J3VJW2_9ACTN</name>
<keyword evidence="3" id="KW-1185">Reference proteome</keyword>
<organism evidence="2 3">
    <name type="scientific">Rhizocola hellebori</name>
    <dbReference type="NCBI Taxonomy" id="1392758"/>
    <lineage>
        <taxon>Bacteria</taxon>
        <taxon>Bacillati</taxon>
        <taxon>Actinomycetota</taxon>
        <taxon>Actinomycetes</taxon>
        <taxon>Micromonosporales</taxon>
        <taxon>Micromonosporaceae</taxon>
        <taxon>Rhizocola</taxon>
    </lineage>
</organism>
<dbReference type="AlphaFoldDB" id="A0A8J3VJW2"/>
<reference evidence="2" key="1">
    <citation type="submission" date="2021-01" db="EMBL/GenBank/DDBJ databases">
        <title>Whole genome shotgun sequence of Rhizocola hellebori NBRC 109834.</title>
        <authorList>
            <person name="Komaki H."/>
            <person name="Tamura T."/>
        </authorList>
    </citation>
    <scope>NUCLEOTIDE SEQUENCE</scope>
    <source>
        <strain evidence="2">NBRC 109834</strain>
    </source>
</reference>
<evidence type="ECO:0000313" key="2">
    <source>
        <dbReference type="EMBL" id="GIH09130.1"/>
    </source>
</evidence>
<comment type="caution">
    <text evidence="2">The sequence shown here is derived from an EMBL/GenBank/DDBJ whole genome shotgun (WGS) entry which is preliminary data.</text>
</comment>
<dbReference type="EMBL" id="BONY01000062">
    <property type="protein sequence ID" value="GIH09130.1"/>
    <property type="molecule type" value="Genomic_DNA"/>
</dbReference>
<protein>
    <submittedName>
        <fullName evidence="2">Uncharacterized protein</fullName>
    </submittedName>
</protein>
<sequence>MCRRRPHARVVDEHVDASGTGQRRLDEALPIAVDAHVAGHYQRPLAQLGGQFTQILFVPRRQHELGAGGMQHTGETHP</sequence>
<feature type="region of interest" description="Disordered" evidence="1">
    <location>
        <begin position="1"/>
        <end position="21"/>
    </location>
</feature>
<accession>A0A8J3VJW2</accession>